<protein>
    <submittedName>
        <fullName evidence="10">Uncharacterized protein</fullName>
    </submittedName>
</protein>
<name>A0A9Q0JRI3_9MAGN</name>
<feature type="domain" description="C2H2-type" evidence="8">
    <location>
        <begin position="413"/>
        <end position="441"/>
    </location>
</feature>
<dbReference type="GO" id="GO:0003677">
    <property type="term" value="F:DNA binding"/>
    <property type="evidence" value="ECO:0007669"/>
    <property type="project" value="UniProtKB-KW"/>
</dbReference>
<organism evidence="10 11">
    <name type="scientific">Protea cynaroides</name>
    <dbReference type="NCBI Taxonomy" id="273540"/>
    <lineage>
        <taxon>Eukaryota</taxon>
        <taxon>Viridiplantae</taxon>
        <taxon>Streptophyta</taxon>
        <taxon>Embryophyta</taxon>
        <taxon>Tracheophyta</taxon>
        <taxon>Spermatophyta</taxon>
        <taxon>Magnoliopsida</taxon>
        <taxon>Proteales</taxon>
        <taxon>Proteaceae</taxon>
        <taxon>Protea</taxon>
    </lineage>
</organism>
<evidence type="ECO:0000256" key="4">
    <source>
        <dbReference type="ARBA" id="ARBA00023163"/>
    </source>
</evidence>
<keyword evidence="11" id="KW-1185">Reference proteome</keyword>
<evidence type="ECO:0000256" key="7">
    <source>
        <dbReference type="SAM" id="MobiDB-lite"/>
    </source>
</evidence>
<accession>A0A9Q0JRI3</accession>
<dbReference type="GO" id="GO:0008270">
    <property type="term" value="F:zinc ion binding"/>
    <property type="evidence" value="ECO:0007669"/>
    <property type="project" value="UniProtKB-KW"/>
</dbReference>
<keyword evidence="6" id="KW-0862">Zinc</keyword>
<keyword evidence="5" id="KW-0539">Nucleus</keyword>
<feature type="compositionally biased region" description="Polar residues" evidence="7">
    <location>
        <begin position="342"/>
        <end position="360"/>
    </location>
</feature>
<evidence type="ECO:0000256" key="3">
    <source>
        <dbReference type="ARBA" id="ARBA00023125"/>
    </source>
</evidence>
<evidence type="ECO:0000313" key="11">
    <source>
        <dbReference type="Proteomes" id="UP001141806"/>
    </source>
</evidence>
<comment type="caution">
    <text evidence="10">The sequence shown here is derived from an EMBL/GenBank/DDBJ whole genome shotgun (WGS) entry which is preliminary data.</text>
</comment>
<keyword evidence="4" id="KW-0804">Transcription</keyword>
<dbReference type="InterPro" id="IPR013087">
    <property type="entry name" value="Znf_C2H2_type"/>
</dbReference>
<dbReference type="SUPFAM" id="SSF54171">
    <property type="entry name" value="DNA-binding domain"/>
    <property type="match status" value="1"/>
</dbReference>
<keyword evidence="2" id="KW-0805">Transcription regulation</keyword>
<evidence type="ECO:0000256" key="6">
    <source>
        <dbReference type="PROSITE-ProRule" id="PRU00042"/>
    </source>
</evidence>
<keyword evidence="6" id="KW-0479">Metal-binding</keyword>
<reference evidence="10" key="1">
    <citation type="journal article" date="2023" name="Plant J.">
        <title>The genome of the king protea, Protea cynaroides.</title>
        <authorList>
            <person name="Chang J."/>
            <person name="Duong T.A."/>
            <person name="Schoeman C."/>
            <person name="Ma X."/>
            <person name="Roodt D."/>
            <person name="Barker N."/>
            <person name="Li Z."/>
            <person name="Van de Peer Y."/>
            <person name="Mizrachi E."/>
        </authorList>
    </citation>
    <scope>NUCLEOTIDE SEQUENCE</scope>
    <source>
        <tissue evidence="10">Young leaves</tissue>
    </source>
</reference>
<dbReference type="EMBL" id="JAMYWD010000012">
    <property type="protein sequence ID" value="KAJ4950164.1"/>
    <property type="molecule type" value="Genomic_DNA"/>
</dbReference>
<keyword evidence="6" id="KW-0863">Zinc-finger</keyword>
<evidence type="ECO:0000259" key="9">
    <source>
        <dbReference type="PROSITE" id="PS50982"/>
    </source>
</evidence>
<dbReference type="InterPro" id="IPR016177">
    <property type="entry name" value="DNA-bd_dom_sf"/>
</dbReference>
<dbReference type="PROSITE" id="PS50982">
    <property type="entry name" value="MBD"/>
    <property type="match status" value="1"/>
</dbReference>
<dbReference type="InterPro" id="IPR037472">
    <property type="entry name" value="MBD8"/>
</dbReference>
<dbReference type="GO" id="GO:0005634">
    <property type="term" value="C:nucleus"/>
    <property type="evidence" value="ECO:0007669"/>
    <property type="project" value="UniProtKB-SubCell"/>
</dbReference>
<dbReference type="Proteomes" id="UP001141806">
    <property type="component" value="Unassembled WGS sequence"/>
</dbReference>
<dbReference type="PANTHER" id="PTHR37701">
    <property type="entry name" value="METHYL-CPG-BINDING DOMAIN-CONTAINING PROTEIN 8"/>
    <property type="match status" value="1"/>
</dbReference>
<dbReference type="AlphaFoldDB" id="A0A9Q0JRI3"/>
<sequence>MAIVTVDCSTQNLQFETIPLVDLQLLSQSELSSLSLCSYEAFDLRRCDDVVIPKIDRSVFNESAGSRKQTYSRLRLAPRKSEITNVARRRRCAGLLPLPKPPPNPVDDDPERKENQRIATILRGLLMKDNNSVKTDLIALNSEHREPPTQPQPVPLKVVNGVPLQYLPVVVACKALKKRGRKRKHELKPPQVQGDGNSNFMTNDIVVYDNGLNATKEQTMGILNRNGVAVDIVALANVQDPFGPELRKRTVGLETEAALLGFLKDLKGQWGSRRKKRKIVEASDFGDALPEGWKLLLTLKRREGRVWLNCRRYISPNGHQFVTCKEVSSYLLSYFGPQDSSLQNSGHSSRTAQQTQSLASESAAGLTRQVDNRKEDPVFHATSLITAHSNDHEKQVALLGIENLADVQVRDLLECHKCNMTFEEKDAYLQHLLSSHQKSRKRCRIGSSISDGVIIKDGKYECQFCHKIFEERHRYNGHVGIHVRNYVRNLEVLPGPITVRKRIDSSSSGDVPFGVPMMGSSVYINKHSIPGTSTARPNNELNVGSVHCTPGLISTQATPSESNCERVLNFSHSKQVTEGDKSSIPKVSDAKMSELNVGSLHAKLEATSILEIPTSESICEINVNFSHSKQIAEAYKDSIPDTTAARLNDGQNVSSLCTEQDPTSMLEPLPGAPKYEKNVASQGNLVEEARKECSPKTSTAKPDYGQNADSFHTKLEEVPIQETPIGESNLQLNVGSCHSKLTTEANKDPVPETSAAESFYGRNVGALHNMLDKTCGGKPNCNLNASSSHNKHVMEASKIEGALVEKSHNELFCDSKMPDGKSRISSEANNIGNDKFSYSLDSGTVWSNQKEYNTFETFDGTDDSGVTSIKNDKCGIELEELSGSCSLNPGNEQICGLDGNVNELISSVTERPKLGETENSGNNELESGFGSCDSGPNKDVVIKTTWTVDEGNVQEDGLVDSSLPLMPSSRCNNELGSDFGSYDAGGSKHVVTETTQTTDEGTVPERAVANSSLPLMQPSGCFPDPNMTSDKGADELCNVKKLENMSGFEELRLDDIEASRFSFMTEKESRSLEEESMDFTYNAALEQGLDSTVQFEGEAVYPRMASTNQRRTVCVWCRIEFNHEADNSEMQSDSFGFMCPACKAKISGCNTRREIQDG</sequence>
<feature type="region of interest" description="Disordered" evidence="7">
    <location>
        <begin position="94"/>
        <end position="113"/>
    </location>
</feature>
<evidence type="ECO:0000256" key="2">
    <source>
        <dbReference type="ARBA" id="ARBA00023015"/>
    </source>
</evidence>
<comment type="subcellular location">
    <subcellularLocation>
        <location evidence="1">Nucleus</location>
    </subcellularLocation>
</comment>
<evidence type="ECO:0000256" key="1">
    <source>
        <dbReference type="ARBA" id="ARBA00004123"/>
    </source>
</evidence>
<feature type="region of interest" description="Disordered" evidence="7">
    <location>
        <begin position="911"/>
        <end position="936"/>
    </location>
</feature>
<feature type="domain" description="MBD" evidence="9">
    <location>
        <begin position="279"/>
        <end position="351"/>
    </location>
</feature>
<evidence type="ECO:0000313" key="10">
    <source>
        <dbReference type="EMBL" id="KAJ4950164.1"/>
    </source>
</evidence>
<dbReference type="PANTHER" id="PTHR37701:SF17">
    <property type="entry name" value="METHYL BINDING DOMAIN117"/>
    <property type="match status" value="1"/>
</dbReference>
<dbReference type="PROSITE" id="PS50157">
    <property type="entry name" value="ZINC_FINGER_C2H2_2"/>
    <property type="match status" value="2"/>
</dbReference>
<dbReference type="Gene3D" id="3.30.160.60">
    <property type="entry name" value="Classic Zinc Finger"/>
    <property type="match status" value="1"/>
</dbReference>
<dbReference type="PROSITE" id="PS00028">
    <property type="entry name" value="ZINC_FINGER_C2H2_1"/>
    <property type="match status" value="2"/>
</dbReference>
<feature type="region of interest" description="Disordered" evidence="7">
    <location>
        <begin position="342"/>
        <end position="367"/>
    </location>
</feature>
<feature type="domain" description="C2H2-type" evidence="8">
    <location>
        <begin position="460"/>
        <end position="487"/>
    </location>
</feature>
<dbReference type="OrthoDB" id="1893318at2759"/>
<gene>
    <name evidence="10" type="ORF">NE237_026996</name>
</gene>
<evidence type="ECO:0000256" key="5">
    <source>
        <dbReference type="ARBA" id="ARBA00023242"/>
    </source>
</evidence>
<dbReference type="InterPro" id="IPR001739">
    <property type="entry name" value="Methyl_CpG_DNA-bd"/>
</dbReference>
<evidence type="ECO:0000259" key="8">
    <source>
        <dbReference type="PROSITE" id="PS50157"/>
    </source>
</evidence>
<proteinExistence type="predicted"/>
<keyword evidence="3" id="KW-0238">DNA-binding</keyword>
<dbReference type="SMART" id="SM00355">
    <property type="entry name" value="ZnF_C2H2"/>
    <property type="match status" value="2"/>
</dbReference>